<keyword evidence="6" id="KW-0574">Periplasm</keyword>
<dbReference type="GO" id="GO:0071555">
    <property type="term" value="P:cell wall organization"/>
    <property type="evidence" value="ECO:0007669"/>
    <property type="project" value="UniProtKB-KW"/>
</dbReference>
<keyword evidence="14" id="KW-1185">Reference proteome</keyword>
<comment type="caution">
    <text evidence="13">The sequence shown here is derived from an EMBL/GenBank/DDBJ whole genome shotgun (WGS) entry which is preliminary data.</text>
</comment>
<sequence>MIKDASALPGLLNASTQANASYHDLKSLNELRSLGRRDGDAALEAAARQFESHFLKTLIKTMREANEALGDDELFGGESVDFYQEMHDEQLAATLSAQNSLGLADLMIRQLSMPTTTSPKAPRFPLNNNEKSVENAPAPAVPMLLKRAAVAPVTNTEPSQATEPAKFFASVLPQAERAAKALGVPTEILLAQTALETGWGRSTQSGQGNHRYFGIKADGRWQGEAVQQQTLEYVEQKPQSVSALFRDYANRDDAFTDYVNFIKQSPRYQQAISGQPDARQYISGLQQGGYATDPQYADKVMRIYDGDLFKSALSEARKLLGNVIR</sequence>
<dbReference type="NCBIfam" id="TIGR02541">
    <property type="entry name" value="flagell_FlgJ"/>
    <property type="match status" value="1"/>
</dbReference>
<dbReference type="InterPro" id="IPR051056">
    <property type="entry name" value="Glycosyl_Hydrolase_73"/>
</dbReference>
<dbReference type="InterPro" id="IPR002901">
    <property type="entry name" value="MGlyc_endo_b_GlcNAc-like_dom"/>
</dbReference>
<keyword evidence="9" id="KW-0326">Glycosidase</keyword>
<keyword evidence="10" id="KW-0961">Cell wall biogenesis/degradation</keyword>
<comment type="subcellular location">
    <subcellularLocation>
        <location evidence="2">Periplasm</location>
    </subcellularLocation>
</comment>
<dbReference type="Pfam" id="PF10135">
    <property type="entry name" value="Rod-binding"/>
    <property type="match status" value="1"/>
</dbReference>
<evidence type="ECO:0000313" key="13">
    <source>
        <dbReference type="EMBL" id="TDQ48615.1"/>
    </source>
</evidence>
<dbReference type="PANTHER" id="PTHR33308:SF9">
    <property type="entry name" value="PEPTIDOGLYCAN HYDROLASE FLGJ"/>
    <property type="match status" value="1"/>
</dbReference>
<dbReference type="Pfam" id="PF01832">
    <property type="entry name" value="Glucosaminidase"/>
    <property type="match status" value="1"/>
</dbReference>
<keyword evidence="8" id="KW-0378">Hydrolase</keyword>
<evidence type="ECO:0000256" key="4">
    <source>
        <dbReference type="ARBA" id="ARBA00007974"/>
    </source>
</evidence>
<keyword evidence="13" id="KW-0969">Cilium</keyword>
<dbReference type="Proteomes" id="UP000295375">
    <property type="component" value="Unassembled WGS sequence"/>
</dbReference>
<gene>
    <name evidence="13" type="ORF">EV696_10655</name>
</gene>
<dbReference type="GO" id="GO:0016798">
    <property type="term" value="F:hydrolase activity, acting on glycosyl bonds"/>
    <property type="evidence" value="ECO:0007669"/>
    <property type="project" value="UniProtKB-KW"/>
</dbReference>
<dbReference type="PANTHER" id="PTHR33308">
    <property type="entry name" value="PEPTIDOGLYCAN HYDROLASE FLGJ"/>
    <property type="match status" value="1"/>
</dbReference>
<evidence type="ECO:0000256" key="3">
    <source>
        <dbReference type="ARBA" id="ARBA00006880"/>
    </source>
</evidence>
<dbReference type="SMART" id="SM00047">
    <property type="entry name" value="LYZ2"/>
    <property type="match status" value="1"/>
</dbReference>
<reference evidence="13 14" key="1">
    <citation type="submission" date="2019-03" db="EMBL/GenBank/DDBJ databases">
        <title>Genomic Encyclopedia of Type Strains, Phase IV (KMG-IV): sequencing the most valuable type-strain genomes for metagenomic binning, comparative biology and taxonomic classification.</title>
        <authorList>
            <person name="Goeker M."/>
        </authorList>
    </citation>
    <scope>NUCLEOTIDE SEQUENCE [LARGE SCALE GENOMIC DNA]</scope>
    <source>
        <strain evidence="13 14">DSM 103792</strain>
    </source>
</reference>
<evidence type="ECO:0000256" key="7">
    <source>
        <dbReference type="ARBA" id="ARBA00022795"/>
    </source>
</evidence>
<evidence type="ECO:0000256" key="11">
    <source>
        <dbReference type="ARBA" id="ARBA00030835"/>
    </source>
</evidence>
<dbReference type="OrthoDB" id="289937at2"/>
<protein>
    <recommendedName>
        <fullName evidence="5">Peptidoglycan hydrolase FlgJ</fullName>
    </recommendedName>
    <alternativeName>
        <fullName evidence="11">Muramidase FlgJ</fullName>
    </alternativeName>
</protein>
<evidence type="ECO:0000256" key="10">
    <source>
        <dbReference type="ARBA" id="ARBA00023316"/>
    </source>
</evidence>
<keyword evidence="7" id="KW-1005">Bacterial flagellum biogenesis</keyword>
<dbReference type="Gene3D" id="1.10.530.10">
    <property type="match status" value="1"/>
</dbReference>
<evidence type="ECO:0000256" key="6">
    <source>
        <dbReference type="ARBA" id="ARBA00022764"/>
    </source>
</evidence>
<evidence type="ECO:0000256" key="9">
    <source>
        <dbReference type="ARBA" id="ARBA00023295"/>
    </source>
</evidence>
<evidence type="ECO:0000313" key="14">
    <source>
        <dbReference type="Proteomes" id="UP000295375"/>
    </source>
</evidence>
<evidence type="ECO:0000256" key="5">
    <source>
        <dbReference type="ARBA" id="ARBA00013433"/>
    </source>
</evidence>
<keyword evidence="13" id="KW-0282">Flagellum</keyword>
<dbReference type="InterPro" id="IPR019301">
    <property type="entry name" value="Flagellar_prot_FlgJ_N"/>
</dbReference>
<keyword evidence="13" id="KW-0966">Cell projection</keyword>
<accession>A0A4R6UTF6</accession>
<evidence type="ECO:0000256" key="1">
    <source>
        <dbReference type="ARBA" id="ARBA00002954"/>
    </source>
</evidence>
<name>A0A4R6UTF6_9GAMM</name>
<dbReference type="GO" id="GO:0004040">
    <property type="term" value="F:amidase activity"/>
    <property type="evidence" value="ECO:0007669"/>
    <property type="project" value="InterPro"/>
</dbReference>
<organism evidence="13 14">
    <name type="scientific">Permianibacter aggregans</name>
    <dbReference type="NCBI Taxonomy" id="1510150"/>
    <lineage>
        <taxon>Bacteria</taxon>
        <taxon>Pseudomonadati</taxon>
        <taxon>Pseudomonadota</taxon>
        <taxon>Gammaproteobacteria</taxon>
        <taxon>Pseudomonadales</taxon>
        <taxon>Pseudomonadaceae</taxon>
        <taxon>Permianibacter</taxon>
    </lineage>
</organism>
<dbReference type="InterPro" id="IPR013377">
    <property type="entry name" value="FlgJ"/>
</dbReference>
<comment type="function">
    <text evidence="1">Flagellum-specific muramidase which hydrolyzes the peptidoglycan layer to assemble the rod structure in the periplasmic space.</text>
</comment>
<evidence type="ECO:0000259" key="12">
    <source>
        <dbReference type="SMART" id="SM00047"/>
    </source>
</evidence>
<dbReference type="AlphaFoldDB" id="A0A4R6UTF6"/>
<dbReference type="GO" id="GO:0044780">
    <property type="term" value="P:bacterial-type flagellum assembly"/>
    <property type="evidence" value="ECO:0007669"/>
    <property type="project" value="InterPro"/>
</dbReference>
<dbReference type="Gene3D" id="2.10.70.40">
    <property type="entry name" value="peptidoglycan hydrolase"/>
    <property type="match status" value="1"/>
</dbReference>
<evidence type="ECO:0000256" key="2">
    <source>
        <dbReference type="ARBA" id="ARBA00004418"/>
    </source>
</evidence>
<dbReference type="GO" id="GO:0071973">
    <property type="term" value="P:bacterial-type flagellum-dependent cell motility"/>
    <property type="evidence" value="ECO:0007669"/>
    <property type="project" value="TreeGrafter"/>
</dbReference>
<feature type="domain" description="Mannosyl-glycoprotein endo-beta-N-acetylglucosamidase-like" evidence="12">
    <location>
        <begin position="155"/>
        <end position="310"/>
    </location>
</feature>
<proteinExistence type="inferred from homology"/>
<dbReference type="EMBL" id="SNYM01000006">
    <property type="protein sequence ID" value="TDQ48615.1"/>
    <property type="molecule type" value="Genomic_DNA"/>
</dbReference>
<dbReference type="GO" id="GO:0042597">
    <property type="term" value="C:periplasmic space"/>
    <property type="evidence" value="ECO:0007669"/>
    <property type="project" value="UniProtKB-SubCell"/>
</dbReference>
<comment type="similarity">
    <text evidence="4">In the C-terminal section; belongs to the glycosyl hydrolase 73 family.</text>
</comment>
<comment type="similarity">
    <text evidence="3">In the N-terminal section; belongs to the FlgJ family.</text>
</comment>
<dbReference type="PRINTS" id="PR01002">
    <property type="entry name" value="FLGFLGJ"/>
</dbReference>
<evidence type="ECO:0000256" key="8">
    <source>
        <dbReference type="ARBA" id="ARBA00022801"/>
    </source>
</evidence>
<dbReference type="RefSeq" id="WP_133589735.1">
    <property type="nucleotide sequence ID" value="NZ_CP037953.1"/>
</dbReference>